<evidence type="ECO:0000313" key="2">
    <source>
        <dbReference type="Proteomes" id="UP000603369"/>
    </source>
</evidence>
<keyword evidence="1" id="KW-0489">Methyltransferase</keyword>
<sequence>MADHAHNLRASAAAGRPFGVITRGTTNHNRLRRCDRWMLAHPGISALLRHVDTPLALDVGYGASHATTVEWAGWLRRANPRVDVCGLEIHPDRVLPPRDGVRFELGGFELAGYRPQLVRAFNVLRQYDVDQVEEAWQTVCSRLAPGGFFVEGTCDELGRRAAWLLLDAHGPRTLTLAWDPFDVARPSDIAERLPKILIHRNVPGEPIHELLQAADEAWDRAAGWAPYGPRVRWRRARAMLADAPFNIHPVRRRLRDNVLTVDWESVAPRD</sequence>
<name>A0A8I1LD64_9CORY</name>
<proteinExistence type="predicted"/>
<dbReference type="EMBL" id="JAEHFL010000010">
    <property type="protein sequence ID" value="MBK3428394.1"/>
    <property type="molecule type" value="Genomic_DNA"/>
</dbReference>
<reference evidence="1 2" key="1">
    <citation type="submission" date="2020-12" db="EMBL/GenBank/DDBJ databases">
        <title>Draft genome sequence of the commensal strain Corynebacterium tuberculostearicum MFP09/CIP 102622 isolated from human skin.</title>
        <authorList>
            <person name="Boukerb A.M."/>
            <person name="Janvier X."/>
            <person name="Feuilloley M.G.J."/>
            <person name="Groboillot A."/>
        </authorList>
    </citation>
    <scope>NUCLEOTIDE SEQUENCE [LARGE SCALE GENOMIC DNA]</scope>
    <source>
        <strain evidence="1 2">CIP 102622</strain>
    </source>
</reference>
<gene>
    <name evidence="1" type="ORF">JDP02_07715</name>
</gene>
<dbReference type="InterPro" id="IPR029063">
    <property type="entry name" value="SAM-dependent_MTases_sf"/>
</dbReference>
<evidence type="ECO:0000313" key="1">
    <source>
        <dbReference type="EMBL" id="MBK3428394.1"/>
    </source>
</evidence>
<protein>
    <submittedName>
        <fullName evidence="1">Class I SAM-dependent methyltransferase</fullName>
    </submittedName>
</protein>
<dbReference type="GO" id="GO:0032259">
    <property type="term" value="P:methylation"/>
    <property type="evidence" value="ECO:0007669"/>
    <property type="project" value="UniProtKB-KW"/>
</dbReference>
<dbReference type="GO" id="GO:0008168">
    <property type="term" value="F:methyltransferase activity"/>
    <property type="evidence" value="ECO:0007669"/>
    <property type="project" value="UniProtKB-KW"/>
</dbReference>
<comment type="caution">
    <text evidence="1">The sequence shown here is derived from an EMBL/GenBank/DDBJ whole genome shotgun (WGS) entry which is preliminary data.</text>
</comment>
<accession>A0A8I1LD64</accession>
<dbReference type="RefSeq" id="WP_200435952.1">
    <property type="nucleotide sequence ID" value="NZ_JAEHFL010000010.1"/>
</dbReference>
<dbReference type="AlphaFoldDB" id="A0A8I1LD64"/>
<dbReference type="SUPFAM" id="SSF53335">
    <property type="entry name" value="S-adenosyl-L-methionine-dependent methyltransferases"/>
    <property type="match status" value="1"/>
</dbReference>
<dbReference type="Proteomes" id="UP000603369">
    <property type="component" value="Unassembled WGS sequence"/>
</dbReference>
<keyword evidence="1" id="KW-0808">Transferase</keyword>
<keyword evidence="2" id="KW-1185">Reference proteome</keyword>
<organism evidence="1 2">
    <name type="scientific">Corynebacterium tuberculostearicum</name>
    <dbReference type="NCBI Taxonomy" id="38304"/>
    <lineage>
        <taxon>Bacteria</taxon>
        <taxon>Bacillati</taxon>
        <taxon>Actinomycetota</taxon>
        <taxon>Actinomycetes</taxon>
        <taxon>Mycobacteriales</taxon>
        <taxon>Corynebacteriaceae</taxon>
        <taxon>Corynebacterium</taxon>
    </lineage>
</organism>